<sequence length="64" mass="6866">MTMGPTKRKSRIPVLSGGGGGGGAKKPRQNVRAVVPIATEELHIALARLRLRPMNHNSALVKNR</sequence>
<proteinExistence type="predicted"/>
<protein>
    <submittedName>
        <fullName evidence="2">Uncharacterized protein</fullName>
    </submittedName>
</protein>
<dbReference type="AlphaFoldDB" id="A0A450YXK5"/>
<accession>A0A450YXK5</accession>
<organism evidence="2">
    <name type="scientific">Candidatus Kentrum sp. SD</name>
    <dbReference type="NCBI Taxonomy" id="2126332"/>
    <lineage>
        <taxon>Bacteria</taxon>
        <taxon>Pseudomonadati</taxon>
        <taxon>Pseudomonadota</taxon>
        <taxon>Gammaproteobacteria</taxon>
        <taxon>Candidatus Kentrum</taxon>
    </lineage>
</organism>
<name>A0A450YXK5_9GAMM</name>
<dbReference type="EMBL" id="CAADFU010000068">
    <property type="protein sequence ID" value="VFK46179.1"/>
    <property type="molecule type" value="Genomic_DNA"/>
</dbReference>
<evidence type="ECO:0000256" key="1">
    <source>
        <dbReference type="SAM" id="MobiDB-lite"/>
    </source>
</evidence>
<gene>
    <name evidence="2" type="ORF">BECKSD772E_GA0070983_10688</name>
</gene>
<reference evidence="2" key="1">
    <citation type="submission" date="2019-02" db="EMBL/GenBank/DDBJ databases">
        <authorList>
            <person name="Gruber-Vodicka R. H."/>
            <person name="Seah K. B. B."/>
        </authorList>
    </citation>
    <scope>NUCLEOTIDE SEQUENCE</scope>
    <source>
        <strain evidence="2">BECK_S1320</strain>
    </source>
</reference>
<evidence type="ECO:0000313" key="2">
    <source>
        <dbReference type="EMBL" id="VFK46179.1"/>
    </source>
</evidence>
<feature type="compositionally biased region" description="Basic residues" evidence="1">
    <location>
        <begin position="1"/>
        <end position="11"/>
    </location>
</feature>
<feature type="region of interest" description="Disordered" evidence="1">
    <location>
        <begin position="1"/>
        <end position="28"/>
    </location>
</feature>